<evidence type="ECO:0000313" key="2">
    <source>
        <dbReference type="Ensembl" id="ENSDLAP00005064190.1"/>
    </source>
</evidence>
<reference evidence="2" key="1">
    <citation type="submission" date="2025-08" db="UniProtKB">
        <authorList>
            <consortium name="Ensembl"/>
        </authorList>
    </citation>
    <scope>IDENTIFICATION</scope>
</reference>
<dbReference type="InterPro" id="IPR000008">
    <property type="entry name" value="C2_dom"/>
</dbReference>
<protein>
    <recommendedName>
        <fullName evidence="1">C2 domain-containing protein</fullName>
    </recommendedName>
</protein>
<dbReference type="Proteomes" id="UP000694389">
    <property type="component" value="Unassembled WGS sequence"/>
</dbReference>
<feature type="domain" description="C2" evidence="1">
    <location>
        <begin position="65"/>
        <end position="104"/>
    </location>
</feature>
<accession>A0A8P4K836</accession>
<dbReference type="Ensembl" id="ENSDLAT00005085851.1">
    <property type="protein sequence ID" value="ENSDLAP00005064190.1"/>
    <property type="gene ID" value="ENSDLAG00005034934.1"/>
</dbReference>
<dbReference type="Gene3D" id="2.60.40.150">
    <property type="entry name" value="C2 domain"/>
    <property type="match status" value="1"/>
</dbReference>
<reference evidence="2" key="2">
    <citation type="submission" date="2025-09" db="UniProtKB">
        <authorList>
            <consortium name="Ensembl"/>
        </authorList>
    </citation>
    <scope>IDENTIFICATION</scope>
</reference>
<sequence>MAVFLDKRTKTNKQRLAHFHRCQQETAKKKSKLCTWCKPCSNCFVWLIQQKEAVSFWTLNVTILRNESDCYVILSLPTGTARTFRTKTVPNCNNPEWNETFTFRYLKAFWLRTDL</sequence>
<organism evidence="2 3">
    <name type="scientific">Dicentrarchus labrax</name>
    <name type="common">European seabass</name>
    <name type="synonym">Morone labrax</name>
    <dbReference type="NCBI Taxonomy" id="13489"/>
    <lineage>
        <taxon>Eukaryota</taxon>
        <taxon>Metazoa</taxon>
        <taxon>Chordata</taxon>
        <taxon>Craniata</taxon>
        <taxon>Vertebrata</taxon>
        <taxon>Euteleostomi</taxon>
        <taxon>Actinopterygii</taxon>
        <taxon>Neopterygii</taxon>
        <taxon>Teleostei</taxon>
        <taxon>Neoteleostei</taxon>
        <taxon>Acanthomorphata</taxon>
        <taxon>Eupercaria</taxon>
        <taxon>Moronidae</taxon>
        <taxon>Dicentrarchus</taxon>
    </lineage>
</organism>
<evidence type="ECO:0000313" key="3">
    <source>
        <dbReference type="Proteomes" id="UP000694389"/>
    </source>
</evidence>
<dbReference type="AlphaFoldDB" id="A0A8P4K836"/>
<dbReference type="InterPro" id="IPR035892">
    <property type="entry name" value="C2_domain_sf"/>
</dbReference>
<dbReference type="Pfam" id="PF00168">
    <property type="entry name" value="C2"/>
    <property type="match status" value="1"/>
</dbReference>
<keyword evidence="3" id="KW-1185">Reference proteome</keyword>
<proteinExistence type="predicted"/>
<name>A0A8P4K836_DICLA</name>
<dbReference type="SUPFAM" id="SSF49562">
    <property type="entry name" value="C2 domain (Calcium/lipid-binding domain, CaLB)"/>
    <property type="match status" value="1"/>
</dbReference>
<evidence type="ECO:0000259" key="1">
    <source>
        <dbReference type="Pfam" id="PF00168"/>
    </source>
</evidence>